<evidence type="ECO:0000313" key="3">
    <source>
        <dbReference type="Proteomes" id="UP001238096"/>
    </source>
</evidence>
<organism evidence="2 3">
    <name type="scientific">Streptococcus didelphis</name>
    <dbReference type="NCBI Taxonomy" id="102886"/>
    <lineage>
        <taxon>Bacteria</taxon>
        <taxon>Bacillati</taxon>
        <taxon>Bacillota</taxon>
        <taxon>Bacilli</taxon>
        <taxon>Lactobacillales</taxon>
        <taxon>Streptococcaceae</taxon>
        <taxon>Streptococcus</taxon>
    </lineage>
</organism>
<feature type="region of interest" description="Disordered" evidence="1">
    <location>
        <begin position="779"/>
        <end position="849"/>
    </location>
</feature>
<feature type="region of interest" description="Disordered" evidence="1">
    <location>
        <begin position="152"/>
        <end position="185"/>
    </location>
</feature>
<feature type="compositionally biased region" description="Low complexity" evidence="1">
    <location>
        <begin position="796"/>
        <end position="812"/>
    </location>
</feature>
<dbReference type="RefSeq" id="WP_018366518.1">
    <property type="nucleotide sequence ID" value="NZ_CP104407.1"/>
</dbReference>
<dbReference type="Proteomes" id="UP001238096">
    <property type="component" value="Chromosome"/>
</dbReference>
<dbReference type="Gene3D" id="3.10.50.90">
    <property type="match status" value="4"/>
</dbReference>
<dbReference type="SUPFAM" id="SSF142887">
    <property type="entry name" value="PhtA domain-like"/>
    <property type="match status" value="3"/>
</dbReference>
<reference evidence="3" key="1">
    <citation type="submission" date="2022-10" db="EMBL/GenBank/DDBJ databases">
        <title>Streptococcus didelphis as causative of fatal infections in opossums (Didelphis albiventris).</title>
        <authorList>
            <person name="Breyer G.M."/>
            <person name="Da Silva M.E.R.J."/>
            <person name="Siqueira F.M."/>
        </authorList>
    </citation>
    <scope>NUCLEOTIDE SEQUENCE [LARGE SCALE GENOMIC DNA]</scope>
    <source>
        <strain evidence="3">LBVP101/21</strain>
    </source>
</reference>
<evidence type="ECO:0000313" key="2">
    <source>
        <dbReference type="EMBL" id="WMB28738.1"/>
    </source>
</evidence>
<dbReference type="InterPro" id="IPR006270">
    <property type="entry name" value="Strep_his_triad_rpt"/>
</dbReference>
<feature type="compositionally biased region" description="Basic and acidic residues" evidence="1">
    <location>
        <begin position="154"/>
        <end position="163"/>
    </location>
</feature>
<proteinExistence type="predicted"/>
<protein>
    <submittedName>
        <fullName evidence="2">Pneumococcal-type histidine triad protein</fullName>
    </submittedName>
</protein>
<dbReference type="Pfam" id="PF04270">
    <property type="entry name" value="Strep_his_triad"/>
    <property type="match status" value="7"/>
</dbReference>
<dbReference type="NCBIfam" id="TIGR01363">
    <property type="entry name" value="strep_his_triad"/>
    <property type="match status" value="2"/>
</dbReference>
<gene>
    <name evidence="2" type="ORF">N1496_04590</name>
</gene>
<sequence length="849" mass="94625">MKQKKVILGIGGAAAAALAIGVSGYQLGMHQAKSAKDNNRIAYVDSKKSKHVDTKKENLTPDEISAKEGISAEQIVIKITDDGYVTSHGDHYHYYNGKIPFDAIISEELVMKDPNYKLNKADIISDHRDGYIIKVNGNYYLYLKDPAHAKNVRTKAEVEEQRKSNGKAGHHGSSNGATTVSRDRSGRYTTDDGYVFTVESIIQDTGDAFIVSHGNHFHYVPKADLAPWELQAANEYLHGKSPSKQIAEPIVHSRDNKPFIFPTVHHQPLGNSHYQPGNGPIPGGTSHNGGHAADALAAWDRMPENQRHREADGLVFNPRQVTKRNSFGYVIPHGDHFHIIPFNQLNSIEIEAAEAFLNGGNIPSVTPSKPSQTEKPIIINGVEIKQSGLGKDGKPYTTDDGYVFSPESIRKVDGDGVVAEHVVNGHSHMHYLPLVDLERSELEAVQEFLNKQANNKDKKDISKDNSFANIKAEVRVKPEEMPKSLVPLLYASKIANGSFVVPHHNHFHYYDYKWLTEWASDRGKNFTKYSTEDFIATALYYMEHKEERNNLPFDWLNKQDNEVDTTEPYLKVIKEAAKQYKIDSQELLGEAVRYAKQYKIPTSTISFLPNRKISFKDSNGNSIVKDIETIETIDIYRVNDKEYKDWFYKKYHFNMDTKYLIGNDGDDYLFRVNGEDEIVLSKDLTLLTMVEFDEYLENNKNNLAAKEVLASTPVKVSFFDKYKFEFDALKVTEKTGKGYIQLVNDKKIEVLSSDLTADQVAAAEQQVAKLSAASDKVKVQEQAEPVTPKANPVVPSEPARASSAPAADKASSQEAPSATLPANTSSDKDVKPAASSVASASPKSDNTED</sequence>
<feature type="compositionally biased region" description="Polar residues" evidence="1">
    <location>
        <begin position="813"/>
        <end position="825"/>
    </location>
</feature>
<accession>A0ABY9LJ31</accession>
<dbReference type="InterPro" id="IPR037228">
    <property type="entry name" value="PhtA_dom_sf"/>
</dbReference>
<name>A0ABY9LJ31_9STRE</name>
<keyword evidence="3" id="KW-1185">Reference proteome</keyword>
<dbReference type="InterPro" id="IPR023832">
    <property type="entry name" value="His_triad_protein"/>
</dbReference>
<feature type="compositionally biased region" description="Low complexity" evidence="1">
    <location>
        <begin position="832"/>
        <end position="849"/>
    </location>
</feature>
<evidence type="ECO:0000256" key="1">
    <source>
        <dbReference type="SAM" id="MobiDB-lite"/>
    </source>
</evidence>
<dbReference type="EMBL" id="CP110509">
    <property type="protein sequence ID" value="WMB28738.1"/>
    <property type="molecule type" value="Genomic_DNA"/>
</dbReference>